<feature type="domain" description="Spore protein YkvP/CgeB glycosyl transferase-like" evidence="4">
    <location>
        <begin position="348"/>
        <end position="456"/>
    </location>
</feature>
<keyword evidence="3" id="KW-1133">Transmembrane helix</keyword>
<feature type="region of interest" description="Disordered" evidence="2">
    <location>
        <begin position="103"/>
        <end position="140"/>
    </location>
</feature>
<proteinExistence type="predicted"/>
<protein>
    <recommendedName>
        <fullName evidence="4">Spore protein YkvP/CgeB glycosyl transferase-like domain-containing protein</fullName>
    </recommendedName>
</protein>
<keyword evidence="1" id="KW-0175">Coiled coil</keyword>
<evidence type="ECO:0000259" key="4">
    <source>
        <dbReference type="Pfam" id="PF13524"/>
    </source>
</evidence>
<evidence type="ECO:0000256" key="1">
    <source>
        <dbReference type="SAM" id="Coils"/>
    </source>
</evidence>
<feature type="compositionally biased region" description="Basic and acidic residues" evidence="2">
    <location>
        <begin position="126"/>
        <end position="138"/>
    </location>
</feature>
<dbReference type="InterPro" id="IPR055259">
    <property type="entry name" value="YkvP/CgeB_Glyco_trans-like"/>
</dbReference>
<name>A0A7S3JU57_9STRA</name>
<accession>A0A7S3JU57</accession>
<dbReference type="EMBL" id="HBIJ01006210">
    <property type="protein sequence ID" value="CAE0363613.1"/>
    <property type="molecule type" value="Transcribed_RNA"/>
</dbReference>
<sequence length="563" mass="64930">MTIRRFFVGLFLIALGLVVGTMVLMYNDGEERKMAKNDELNLVRSTLSWAKQMRKERDDALLETQTLRVQIDELEKLIAKSKSQSPKVVQRIEKEAIEPITSAATTRKNSKSEAKAGTAATSPLDSVKEKNPRSKKDDTADDSSFDICYTIDDIYECVKPELEYHKKTKVHFIPADKPTAGWRFQHLIRQGFNKHPAIEAVSTMDEAEFILYLPVSTAIPPKQQNLTKKLIVLDESDGSGANRNIAESTYLIYLKRSFVTKKDGLYTGQGRGYERNYFPMAYSVSDEYFDPQNFLSGSQRKLDIVCSNRPFDKQPTRSRIVYWVADFLDKYPQYHGIAGEVNAAGRREINQKYFDAMRSTKILVTANPSFWEGDFRFFEAVASGALVFVDEMYIPHPHPFIHGKHLIVYDNSDQQTFQNSLKYYLEHPQEARAIARAGLRHALRYHRALSRMDWILRSASDILQRSQLHHKHIVYTHTARQIAYDVNSTTQVDPILDIASPALKRVDAKRNLGRRFPITLHLEDADYKRLVKQNHERRKKLPPFRRRRRLLSLSSSYPTPSYQ</sequence>
<organism evidence="5">
    <name type="scientific">Aureoumbra lagunensis</name>
    <dbReference type="NCBI Taxonomy" id="44058"/>
    <lineage>
        <taxon>Eukaryota</taxon>
        <taxon>Sar</taxon>
        <taxon>Stramenopiles</taxon>
        <taxon>Ochrophyta</taxon>
        <taxon>Pelagophyceae</taxon>
        <taxon>Pelagomonadales</taxon>
        <taxon>Aureoumbra</taxon>
    </lineage>
</organism>
<keyword evidence="3" id="KW-0472">Membrane</keyword>
<feature type="coiled-coil region" evidence="1">
    <location>
        <begin position="57"/>
        <end position="84"/>
    </location>
</feature>
<keyword evidence="3" id="KW-0812">Transmembrane</keyword>
<dbReference type="AlphaFoldDB" id="A0A7S3JU57"/>
<reference evidence="5" key="1">
    <citation type="submission" date="2021-01" db="EMBL/GenBank/DDBJ databases">
        <authorList>
            <person name="Corre E."/>
            <person name="Pelletier E."/>
            <person name="Niang G."/>
            <person name="Scheremetjew M."/>
            <person name="Finn R."/>
            <person name="Kale V."/>
            <person name="Holt S."/>
            <person name="Cochrane G."/>
            <person name="Meng A."/>
            <person name="Brown T."/>
            <person name="Cohen L."/>
        </authorList>
    </citation>
    <scope>NUCLEOTIDE SEQUENCE</scope>
    <source>
        <strain evidence="5">CCMP1510</strain>
    </source>
</reference>
<dbReference type="Pfam" id="PF13524">
    <property type="entry name" value="Glyco_trans_1_2"/>
    <property type="match status" value="1"/>
</dbReference>
<gene>
    <name evidence="5" type="ORF">ALAG00032_LOCUS4354</name>
</gene>
<evidence type="ECO:0000256" key="2">
    <source>
        <dbReference type="SAM" id="MobiDB-lite"/>
    </source>
</evidence>
<feature type="transmembrane region" description="Helical" evidence="3">
    <location>
        <begin position="6"/>
        <end position="26"/>
    </location>
</feature>
<evidence type="ECO:0000313" key="5">
    <source>
        <dbReference type="EMBL" id="CAE0363613.1"/>
    </source>
</evidence>
<evidence type="ECO:0000256" key="3">
    <source>
        <dbReference type="SAM" id="Phobius"/>
    </source>
</evidence>